<organism evidence="1 2">
    <name type="scientific">Gossypium aridum</name>
    <name type="common">American cotton</name>
    <name type="synonym">Erioxylum aridum</name>
    <dbReference type="NCBI Taxonomy" id="34290"/>
    <lineage>
        <taxon>Eukaryota</taxon>
        <taxon>Viridiplantae</taxon>
        <taxon>Streptophyta</taxon>
        <taxon>Embryophyta</taxon>
        <taxon>Tracheophyta</taxon>
        <taxon>Spermatophyta</taxon>
        <taxon>Magnoliopsida</taxon>
        <taxon>eudicotyledons</taxon>
        <taxon>Gunneridae</taxon>
        <taxon>Pentapetalae</taxon>
        <taxon>rosids</taxon>
        <taxon>malvids</taxon>
        <taxon>Malvales</taxon>
        <taxon>Malvaceae</taxon>
        <taxon>Malvoideae</taxon>
        <taxon>Gossypium</taxon>
    </lineage>
</organism>
<keyword evidence="2" id="KW-1185">Reference proteome</keyword>
<protein>
    <submittedName>
        <fullName evidence="1">Uncharacterized protein</fullName>
    </submittedName>
</protein>
<reference evidence="1 2" key="1">
    <citation type="journal article" date="2019" name="Genome Biol. Evol.">
        <title>Insights into the evolution of the New World diploid cottons (Gossypium, subgenus Houzingenia) based on genome sequencing.</title>
        <authorList>
            <person name="Grover C.E."/>
            <person name="Arick M.A. 2nd"/>
            <person name="Thrash A."/>
            <person name="Conover J.L."/>
            <person name="Sanders W.S."/>
            <person name="Peterson D.G."/>
            <person name="Frelichowski J.E."/>
            <person name="Scheffler J.A."/>
            <person name="Scheffler B.E."/>
            <person name="Wendel J.F."/>
        </authorList>
    </citation>
    <scope>NUCLEOTIDE SEQUENCE [LARGE SCALE GENOMIC DNA]</scope>
    <source>
        <strain evidence="1">185</strain>
        <tissue evidence="1">Leaf</tissue>
    </source>
</reference>
<dbReference type="AlphaFoldDB" id="A0A7J8YT63"/>
<evidence type="ECO:0000313" key="2">
    <source>
        <dbReference type="Proteomes" id="UP000593577"/>
    </source>
</evidence>
<name>A0A7J8YT63_GOSAI</name>
<proteinExistence type="predicted"/>
<accession>A0A7J8YT63</accession>
<evidence type="ECO:0000313" key="1">
    <source>
        <dbReference type="EMBL" id="MBA0702761.1"/>
    </source>
</evidence>
<gene>
    <name evidence="1" type="ORF">Goari_026804</name>
</gene>
<dbReference type="EMBL" id="JABFAA010353519">
    <property type="protein sequence ID" value="MBA0702761.1"/>
    <property type="molecule type" value="Genomic_DNA"/>
</dbReference>
<comment type="caution">
    <text evidence="1">The sequence shown here is derived from an EMBL/GenBank/DDBJ whole genome shotgun (WGS) entry which is preliminary data.</text>
</comment>
<dbReference type="Proteomes" id="UP000593577">
    <property type="component" value="Unassembled WGS sequence"/>
</dbReference>
<sequence>MTDNLEIAQILTNMDLEDSGITVLQRTHCIL</sequence>